<dbReference type="GO" id="GO:0003700">
    <property type="term" value="F:DNA-binding transcription factor activity"/>
    <property type="evidence" value="ECO:0007669"/>
    <property type="project" value="TreeGrafter"/>
</dbReference>
<keyword evidence="5" id="KW-1185">Reference proteome</keyword>
<dbReference type="Proteomes" id="UP000275078">
    <property type="component" value="Unassembled WGS sequence"/>
</dbReference>
<sequence>MSTIRRKPQIQRQLNPPRPASLEAPTNQELFKMYLEVTAPRLAGTSPSSVDIYSRDLPAMAQQSPALMGAMMALAAIQTSHLNKERKSIMANAQRHYDVALQGNFAALLHGEQLHTDIPLATSLLLSFYELWNGELVKMGVHMFGGRNIILARGKDAHQTDVGRALLAMFNRTDIGTSTITGNPCFLTNDWWNADPFTHVVIHEDTPTLFACDVALSKLCLIYQKLTHLKRWALDRRRRVWKLAQSENCPDLSELRRKKVSLQHLVESKVEKLDAELEDWCESLPDWFRPVANEPDSDEDINDPLCPDVILPKAHPHPAIALCIAMSNSIQLQLFRVSHPSPPCLPPHLGSRAHTILRIYEYLPVEYQVSILPFIFVAGIELRRPSHQGQLLARMQKDFNEGGLYGLNFVRDALAYSYHKLASGPQSRPSGGFVGVKEGAEVRFQGISENMWNAEGVLGMLEALSLYDSEDLEEGRRYNYKGDFEAVVPSAETESHVKVGYELLEETAQSSMASYDYSSPNPPATIDIPETRENQGYMDYPGGGHSGVAMPATTSDHLSWQERQLLERGLALSVDQH</sequence>
<dbReference type="Pfam" id="PF11951">
    <property type="entry name" value="Fungal_trans_2"/>
    <property type="match status" value="1"/>
</dbReference>
<dbReference type="InterPro" id="IPR021858">
    <property type="entry name" value="Fun_TF"/>
</dbReference>
<feature type="region of interest" description="Disordered" evidence="3">
    <location>
        <begin position="1"/>
        <end position="23"/>
    </location>
</feature>
<evidence type="ECO:0000256" key="3">
    <source>
        <dbReference type="SAM" id="MobiDB-lite"/>
    </source>
</evidence>
<proteinExistence type="predicted"/>
<dbReference type="GO" id="GO:0000976">
    <property type="term" value="F:transcription cis-regulatory region binding"/>
    <property type="evidence" value="ECO:0007669"/>
    <property type="project" value="TreeGrafter"/>
</dbReference>
<dbReference type="PANTHER" id="PTHR37534:SF23">
    <property type="entry name" value="ZN(II)2CYS6 TRANSCRIPTION FACTOR (EUROFUNG)"/>
    <property type="match status" value="1"/>
</dbReference>
<protein>
    <recommendedName>
        <fullName evidence="6">Transcription factor domain-containing protein</fullName>
    </recommendedName>
</protein>
<dbReference type="AlphaFoldDB" id="A0A3N4IDB9"/>
<accession>A0A3N4IDB9</accession>
<evidence type="ECO:0000313" key="5">
    <source>
        <dbReference type="Proteomes" id="UP000275078"/>
    </source>
</evidence>
<evidence type="ECO:0000256" key="1">
    <source>
        <dbReference type="ARBA" id="ARBA00004123"/>
    </source>
</evidence>
<reference evidence="4 5" key="1">
    <citation type="journal article" date="2018" name="Nat. Ecol. Evol.">
        <title>Pezizomycetes genomes reveal the molecular basis of ectomycorrhizal truffle lifestyle.</title>
        <authorList>
            <person name="Murat C."/>
            <person name="Payen T."/>
            <person name="Noel B."/>
            <person name="Kuo A."/>
            <person name="Morin E."/>
            <person name="Chen J."/>
            <person name="Kohler A."/>
            <person name="Krizsan K."/>
            <person name="Balestrini R."/>
            <person name="Da Silva C."/>
            <person name="Montanini B."/>
            <person name="Hainaut M."/>
            <person name="Levati E."/>
            <person name="Barry K.W."/>
            <person name="Belfiori B."/>
            <person name="Cichocki N."/>
            <person name="Clum A."/>
            <person name="Dockter R.B."/>
            <person name="Fauchery L."/>
            <person name="Guy J."/>
            <person name="Iotti M."/>
            <person name="Le Tacon F."/>
            <person name="Lindquist E.A."/>
            <person name="Lipzen A."/>
            <person name="Malagnac F."/>
            <person name="Mello A."/>
            <person name="Molinier V."/>
            <person name="Miyauchi S."/>
            <person name="Poulain J."/>
            <person name="Riccioni C."/>
            <person name="Rubini A."/>
            <person name="Sitrit Y."/>
            <person name="Splivallo R."/>
            <person name="Traeger S."/>
            <person name="Wang M."/>
            <person name="Zifcakova L."/>
            <person name="Wipf D."/>
            <person name="Zambonelli A."/>
            <person name="Paolocci F."/>
            <person name="Nowrousian M."/>
            <person name="Ottonello S."/>
            <person name="Baldrian P."/>
            <person name="Spatafora J.W."/>
            <person name="Henrissat B."/>
            <person name="Nagy L.G."/>
            <person name="Aury J.M."/>
            <person name="Wincker P."/>
            <person name="Grigoriev I.V."/>
            <person name="Bonfante P."/>
            <person name="Martin F.M."/>
        </authorList>
    </citation>
    <scope>NUCLEOTIDE SEQUENCE [LARGE SCALE GENOMIC DNA]</scope>
    <source>
        <strain evidence="4 5">RN42</strain>
    </source>
</reference>
<dbReference type="EMBL" id="ML119695">
    <property type="protein sequence ID" value="RPA79734.1"/>
    <property type="molecule type" value="Genomic_DNA"/>
</dbReference>
<dbReference type="GO" id="GO:0045944">
    <property type="term" value="P:positive regulation of transcription by RNA polymerase II"/>
    <property type="evidence" value="ECO:0007669"/>
    <property type="project" value="TreeGrafter"/>
</dbReference>
<keyword evidence="2" id="KW-0539">Nucleus</keyword>
<dbReference type="PANTHER" id="PTHR37534">
    <property type="entry name" value="TRANSCRIPTIONAL ACTIVATOR PROTEIN UGA3"/>
    <property type="match status" value="1"/>
</dbReference>
<name>A0A3N4IDB9_ASCIM</name>
<evidence type="ECO:0000313" key="4">
    <source>
        <dbReference type="EMBL" id="RPA79734.1"/>
    </source>
</evidence>
<evidence type="ECO:0008006" key="6">
    <source>
        <dbReference type="Google" id="ProtNLM"/>
    </source>
</evidence>
<dbReference type="CDD" id="cd12148">
    <property type="entry name" value="fungal_TF_MHR"/>
    <property type="match status" value="1"/>
</dbReference>
<organism evidence="4 5">
    <name type="scientific">Ascobolus immersus RN42</name>
    <dbReference type="NCBI Taxonomy" id="1160509"/>
    <lineage>
        <taxon>Eukaryota</taxon>
        <taxon>Fungi</taxon>
        <taxon>Dikarya</taxon>
        <taxon>Ascomycota</taxon>
        <taxon>Pezizomycotina</taxon>
        <taxon>Pezizomycetes</taxon>
        <taxon>Pezizales</taxon>
        <taxon>Ascobolaceae</taxon>
        <taxon>Ascobolus</taxon>
    </lineage>
</organism>
<evidence type="ECO:0000256" key="2">
    <source>
        <dbReference type="ARBA" id="ARBA00023242"/>
    </source>
</evidence>
<dbReference type="OrthoDB" id="3525185at2759"/>
<gene>
    <name evidence="4" type="ORF">BJ508DRAFT_210904</name>
</gene>
<dbReference type="GO" id="GO:0005634">
    <property type="term" value="C:nucleus"/>
    <property type="evidence" value="ECO:0007669"/>
    <property type="project" value="UniProtKB-SubCell"/>
</dbReference>
<comment type="subcellular location">
    <subcellularLocation>
        <location evidence="1">Nucleus</location>
    </subcellularLocation>
</comment>